<dbReference type="GO" id="GO:0046513">
    <property type="term" value="P:ceramide biosynthetic process"/>
    <property type="evidence" value="ECO:0007669"/>
    <property type="project" value="TreeGrafter"/>
</dbReference>
<evidence type="ECO:0000256" key="3">
    <source>
        <dbReference type="ARBA" id="ARBA00023157"/>
    </source>
</evidence>
<evidence type="ECO:0000256" key="5">
    <source>
        <dbReference type="ARBA" id="ARBA00023295"/>
    </source>
</evidence>
<dbReference type="GO" id="GO:0016798">
    <property type="term" value="F:hydrolase activity, acting on glycosyl bonds"/>
    <property type="evidence" value="ECO:0007669"/>
    <property type="project" value="UniProtKB-KW"/>
</dbReference>
<dbReference type="Pfam" id="PF00149">
    <property type="entry name" value="Metallophos"/>
    <property type="match status" value="1"/>
</dbReference>
<dbReference type="Ensembl" id="ENSPMRT00000003728.1">
    <property type="protein sequence ID" value="ENSPMRP00000003474.1"/>
    <property type="gene ID" value="ENSPMRG00000002450.1"/>
</dbReference>
<sequence length="592" mass="63069">MGGSAGARALLWGALLCGALAGPWATGAGGSEDAAALAELLPETGVRFGWRNLSCPACKALFLALDVGVQLQSSQDWIQRTGVAVCLRLRAGTPQVCQDVIRLFVPDFLTAWRRSVLRPDEICGLLVGSRCGHWDIYSDWNVTLPRAPKPPVVPPAPPPPGAPSTRILFLTDLHWDKAYAPGSDPDCKDALCCRGGSPSRGPGAGFWGTYGRCDLPLHTLESLLQHLAGSGPFDLAYWTGDIPAHNIWEQSRADQLGALGTVTALIQKHLGPLPVYPAVGNHEAVPVNAFPPPFVVGNQSSAWLYEAMAEAWRPWLPPHALGTLRLGGFYTLLVQPGLRLVSLNMNFCSDANFWLLINSTDPAGQLQWLVGVLQGAEEQGEKVHIIGHIPPAHCMRSWGWNYYRIISRLPRLPGGRPASRQLLPGPGPRDLHPEPDAGQRAGCETPVAAPLRGPPGLRLGQRLPGRLGRPGAAHADGRGPLPALLAPDAQGAPAPQALPGPLQNRPALRPADRQGRRPQALPGARPKGALRPDPGMVEAAPALLGAPHLCPEAPQERPPPSKGVRRVVKQDRGCGRSGPPLRDSCLAGGWVR</sequence>
<evidence type="ECO:0000256" key="8">
    <source>
        <dbReference type="SAM" id="SignalP"/>
    </source>
</evidence>
<accession>A0A670HUR7</accession>
<dbReference type="InterPro" id="IPR008139">
    <property type="entry name" value="SaposinB_dom"/>
</dbReference>
<dbReference type="Proteomes" id="UP000472272">
    <property type="component" value="Chromosome 4"/>
</dbReference>
<feature type="compositionally biased region" description="Low complexity" evidence="7">
    <location>
        <begin position="450"/>
        <end position="471"/>
    </location>
</feature>
<keyword evidence="11" id="KW-1185">Reference proteome</keyword>
<evidence type="ECO:0000259" key="9">
    <source>
        <dbReference type="PROSITE" id="PS50015"/>
    </source>
</evidence>
<dbReference type="PROSITE" id="PS50015">
    <property type="entry name" value="SAP_B"/>
    <property type="match status" value="1"/>
</dbReference>
<evidence type="ECO:0000313" key="10">
    <source>
        <dbReference type="Ensembl" id="ENSPMRP00000003474.1"/>
    </source>
</evidence>
<dbReference type="PANTHER" id="PTHR10340:SF34">
    <property type="entry name" value="SPHINGOMYELIN PHOSPHODIESTERASE"/>
    <property type="match status" value="1"/>
</dbReference>
<feature type="signal peptide" evidence="8">
    <location>
        <begin position="1"/>
        <end position="21"/>
    </location>
</feature>
<evidence type="ECO:0000256" key="6">
    <source>
        <dbReference type="ARBA" id="ARBA00047268"/>
    </source>
</evidence>
<dbReference type="SUPFAM" id="SSF47862">
    <property type="entry name" value="Saposin"/>
    <property type="match status" value="1"/>
</dbReference>
<dbReference type="GO" id="GO:0005764">
    <property type="term" value="C:lysosome"/>
    <property type="evidence" value="ECO:0007669"/>
    <property type="project" value="TreeGrafter"/>
</dbReference>
<keyword evidence="2" id="KW-0378">Hydrolase</keyword>
<dbReference type="GO" id="GO:0016020">
    <property type="term" value="C:membrane"/>
    <property type="evidence" value="ECO:0007669"/>
    <property type="project" value="GOC"/>
</dbReference>
<reference evidence="10 11" key="1">
    <citation type="journal article" date="2019" name="Proc. Natl. Acad. Sci. U.S.A.">
        <title>Regulatory changes in pterin and carotenoid genes underlie balanced color polymorphisms in the wall lizard.</title>
        <authorList>
            <person name="Andrade P."/>
            <person name="Pinho C."/>
            <person name="Perez I de Lanuza G."/>
            <person name="Afonso S."/>
            <person name="Brejcha J."/>
            <person name="Rubin C.J."/>
            <person name="Wallerman O."/>
            <person name="Pereira P."/>
            <person name="Sabatino S.J."/>
            <person name="Bellati A."/>
            <person name="Pellitteri-Rosa D."/>
            <person name="Bosakova Z."/>
            <person name="Bunikis I."/>
            <person name="Carretero M.A."/>
            <person name="Feiner N."/>
            <person name="Marsik P."/>
            <person name="Pauperio F."/>
            <person name="Salvi D."/>
            <person name="Soler L."/>
            <person name="While G.M."/>
            <person name="Uller T."/>
            <person name="Font E."/>
            <person name="Andersson L."/>
            <person name="Carneiro M."/>
        </authorList>
    </citation>
    <scope>NUCLEOTIDE SEQUENCE</scope>
</reference>
<feature type="chain" id="PRO_5025526052" evidence="8">
    <location>
        <begin position="22"/>
        <end position="592"/>
    </location>
</feature>
<comment type="similarity">
    <text evidence="1">Belongs to the acid sphingomyelinase family.</text>
</comment>
<feature type="region of interest" description="Disordered" evidence="7">
    <location>
        <begin position="415"/>
        <end position="535"/>
    </location>
</feature>
<evidence type="ECO:0000256" key="7">
    <source>
        <dbReference type="SAM" id="MobiDB-lite"/>
    </source>
</evidence>
<keyword evidence="3" id="KW-1015">Disulfide bond</keyword>
<dbReference type="GeneTree" id="ENSGT00950000183182"/>
<dbReference type="CDD" id="cd00842">
    <property type="entry name" value="MPP_ASMase"/>
    <property type="match status" value="1"/>
</dbReference>
<feature type="domain" description="Saposin B-type" evidence="9">
    <location>
        <begin position="51"/>
        <end position="135"/>
    </location>
</feature>
<evidence type="ECO:0000256" key="1">
    <source>
        <dbReference type="ARBA" id="ARBA00008234"/>
    </source>
</evidence>
<dbReference type="InterPro" id="IPR011001">
    <property type="entry name" value="Saposin-like"/>
</dbReference>
<dbReference type="GO" id="GO:0006685">
    <property type="term" value="P:sphingomyelin catabolic process"/>
    <property type="evidence" value="ECO:0007669"/>
    <property type="project" value="TreeGrafter"/>
</dbReference>
<organism evidence="10 11">
    <name type="scientific">Podarcis muralis</name>
    <name type="common">Wall lizard</name>
    <name type="synonym">Lacerta muralis</name>
    <dbReference type="NCBI Taxonomy" id="64176"/>
    <lineage>
        <taxon>Eukaryota</taxon>
        <taxon>Metazoa</taxon>
        <taxon>Chordata</taxon>
        <taxon>Craniata</taxon>
        <taxon>Vertebrata</taxon>
        <taxon>Euteleostomi</taxon>
        <taxon>Lepidosauria</taxon>
        <taxon>Squamata</taxon>
        <taxon>Bifurcata</taxon>
        <taxon>Unidentata</taxon>
        <taxon>Episquamata</taxon>
        <taxon>Laterata</taxon>
        <taxon>Lacertibaenia</taxon>
        <taxon>Lacertidae</taxon>
        <taxon>Podarcis</taxon>
    </lineage>
</organism>
<feature type="region of interest" description="Disordered" evidence="7">
    <location>
        <begin position="547"/>
        <end position="592"/>
    </location>
</feature>
<evidence type="ECO:0000256" key="2">
    <source>
        <dbReference type="ARBA" id="ARBA00022801"/>
    </source>
</evidence>
<dbReference type="InterPro" id="IPR029052">
    <property type="entry name" value="Metallo-depent_PP-like"/>
</dbReference>
<dbReference type="SMART" id="SM00741">
    <property type="entry name" value="SapB"/>
    <property type="match status" value="1"/>
</dbReference>
<dbReference type="InterPro" id="IPR004843">
    <property type="entry name" value="Calcineurin-like_PHP"/>
</dbReference>
<reference evidence="10" key="2">
    <citation type="submission" date="2025-08" db="UniProtKB">
        <authorList>
            <consortium name="Ensembl"/>
        </authorList>
    </citation>
    <scope>IDENTIFICATION</scope>
</reference>
<keyword evidence="8" id="KW-0732">Signal</keyword>
<reference evidence="10" key="3">
    <citation type="submission" date="2025-09" db="UniProtKB">
        <authorList>
            <consortium name="Ensembl"/>
        </authorList>
    </citation>
    <scope>IDENTIFICATION</scope>
</reference>
<keyword evidence="4" id="KW-0325">Glycoprotein</keyword>
<dbReference type="SUPFAM" id="SSF56300">
    <property type="entry name" value="Metallo-dependent phosphatases"/>
    <property type="match status" value="1"/>
</dbReference>
<name>A0A670HUR7_PODMU</name>
<evidence type="ECO:0000256" key="4">
    <source>
        <dbReference type="ARBA" id="ARBA00023180"/>
    </source>
</evidence>
<feature type="compositionally biased region" description="Low complexity" evidence="7">
    <location>
        <begin position="478"/>
        <end position="503"/>
    </location>
</feature>
<comment type="catalytic activity">
    <reaction evidence="6">
        <text>a sphingomyelin + H2O = phosphocholine + an N-acylsphing-4-enine + H(+)</text>
        <dbReference type="Rhea" id="RHEA:19253"/>
        <dbReference type="ChEBI" id="CHEBI:15377"/>
        <dbReference type="ChEBI" id="CHEBI:15378"/>
        <dbReference type="ChEBI" id="CHEBI:17636"/>
        <dbReference type="ChEBI" id="CHEBI:52639"/>
        <dbReference type="ChEBI" id="CHEBI:295975"/>
        <dbReference type="EC" id="3.1.4.12"/>
    </reaction>
    <physiologicalReaction direction="left-to-right" evidence="6">
        <dbReference type="Rhea" id="RHEA:19254"/>
    </physiologicalReaction>
</comment>
<dbReference type="GO" id="GO:0005615">
    <property type="term" value="C:extracellular space"/>
    <property type="evidence" value="ECO:0007669"/>
    <property type="project" value="TreeGrafter"/>
</dbReference>
<protein>
    <submittedName>
        <fullName evidence="10">Sphingomyelin phosphodiesterase 1</fullName>
    </submittedName>
</protein>
<dbReference type="PANTHER" id="PTHR10340">
    <property type="entry name" value="SPHINGOMYELIN PHOSPHODIESTERASE"/>
    <property type="match status" value="1"/>
</dbReference>
<gene>
    <name evidence="10" type="primary">SMPD1</name>
</gene>
<keyword evidence="5" id="KW-0326">Glycosidase</keyword>
<dbReference type="AlphaFoldDB" id="A0A670HUR7"/>
<proteinExistence type="inferred from homology"/>
<evidence type="ECO:0000313" key="11">
    <source>
        <dbReference type="Proteomes" id="UP000472272"/>
    </source>
</evidence>
<dbReference type="InterPro" id="IPR041805">
    <property type="entry name" value="ASMase/PPN1_MPP"/>
</dbReference>
<dbReference type="GO" id="GO:0061750">
    <property type="term" value="F:acid sphingomyelin phosphodiesterase activity"/>
    <property type="evidence" value="ECO:0007669"/>
    <property type="project" value="TreeGrafter"/>
</dbReference>